<dbReference type="InterPro" id="IPR047312">
    <property type="entry name" value="Coatomer_alpha_WD-assoc_reg"/>
</dbReference>
<dbReference type="Pfam" id="PF06957">
    <property type="entry name" value="COPI_C"/>
    <property type="match status" value="1"/>
</dbReference>
<evidence type="ECO:0000256" key="9">
    <source>
        <dbReference type="ARBA" id="ARBA00023136"/>
    </source>
</evidence>
<evidence type="ECO:0000259" key="15">
    <source>
        <dbReference type="Pfam" id="PF23953"/>
    </source>
</evidence>
<evidence type="ECO:0000256" key="2">
    <source>
        <dbReference type="ARBA" id="ARBA00022448"/>
    </source>
</evidence>
<feature type="repeat" description="WD" evidence="11">
    <location>
        <begin position="211"/>
        <end position="252"/>
    </location>
</feature>
<dbReference type="InterPro" id="IPR015943">
    <property type="entry name" value="WD40/YVTN_repeat-like_dom_sf"/>
</dbReference>
<keyword evidence="2 10" id="KW-0813">Transport</keyword>
<dbReference type="SUPFAM" id="SSF50978">
    <property type="entry name" value="WD40 repeat-like"/>
    <property type="match status" value="1"/>
</dbReference>
<dbReference type="PRINTS" id="PR00320">
    <property type="entry name" value="GPROTEINBRPT"/>
</dbReference>
<dbReference type="GO" id="GO:0006888">
    <property type="term" value="P:endoplasmic reticulum to Golgi vesicle-mediated transport"/>
    <property type="evidence" value="ECO:0007669"/>
    <property type="project" value="InterPro"/>
</dbReference>
<dbReference type="Gene3D" id="2.130.10.10">
    <property type="entry name" value="YVTN repeat-like/Quinoprotein amine dehydrogenase"/>
    <property type="match status" value="1"/>
</dbReference>
<dbReference type="GO" id="GO:0005198">
    <property type="term" value="F:structural molecule activity"/>
    <property type="evidence" value="ECO:0007669"/>
    <property type="project" value="InterPro"/>
</dbReference>
<organism evidence="16 17">
    <name type="scientific">Dichotomopilus funicola</name>
    <dbReference type="NCBI Taxonomy" id="1934379"/>
    <lineage>
        <taxon>Eukaryota</taxon>
        <taxon>Fungi</taxon>
        <taxon>Dikarya</taxon>
        <taxon>Ascomycota</taxon>
        <taxon>Pezizomycotina</taxon>
        <taxon>Sordariomycetes</taxon>
        <taxon>Sordariomycetidae</taxon>
        <taxon>Sordariales</taxon>
        <taxon>Chaetomiaceae</taxon>
        <taxon>Dichotomopilus</taxon>
    </lineage>
</organism>
<evidence type="ECO:0000256" key="5">
    <source>
        <dbReference type="ARBA" id="ARBA00022737"/>
    </source>
</evidence>
<keyword evidence="5" id="KW-0677">Repeat</keyword>
<dbReference type="InterPro" id="IPR006692">
    <property type="entry name" value="Beta-prop_COPA/B_2nd"/>
</dbReference>
<feature type="compositionally biased region" description="Acidic residues" evidence="12">
    <location>
        <begin position="865"/>
        <end position="876"/>
    </location>
</feature>
<evidence type="ECO:0000256" key="12">
    <source>
        <dbReference type="SAM" id="MobiDB-lite"/>
    </source>
</evidence>
<name>A0AAN6V925_9PEZI</name>
<keyword evidence="4 11" id="KW-0853">WD repeat</keyword>
<evidence type="ECO:0000256" key="7">
    <source>
        <dbReference type="ARBA" id="ARBA00022927"/>
    </source>
</evidence>
<comment type="subunit">
    <text evidence="10">Oligomeric complex that consists of at least the alpha, beta, beta', gamma, delta, epsilon and zeta subunits.</text>
</comment>
<keyword evidence="3 10" id="KW-0963">Cytoplasm</keyword>
<dbReference type="PANTHER" id="PTHR19876">
    <property type="entry name" value="COATOMER"/>
    <property type="match status" value="1"/>
</dbReference>
<dbReference type="PROSITE" id="PS50082">
    <property type="entry name" value="WD_REPEATS_2"/>
    <property type="match status" value="5"/>
</dbReference>
<evidence type="ECO:0000313" key="16">
    <source>
        <dbReference type="EMBL" id="KAK4146651.1"/>
    </source>
</evidence>
<sequence length="1230" mass="136877">MQASSGMLTKFESKSSRAKGIAFHPKRPWILVSLHSSTIQLWDYRMGTLIDRFEEHDGPVRGVDFHKTQPLFVSGGDDYKIKVWSYQTRRCLFTLNGHLDYVRTVFFHHELPWIVSASDDQTIRIWNWQNRSLLCTMTGHNHYAMCAQFHPKEDLVVSASLDQSVRVWDISGLRKKHSAPTSMSFEDQVARANANQTDMFGNTDAVVKFVLEGHDRGVNWVAFHPTMPLIVSAGDDRLIKLWRMSETKAWEVDTCRGHFQNAGGCLFHPHQDLILSAGEDKTIRVWDLNKRTAVHTFKRENDRFWVIAAHPEINLFAAGHDNGVMVFKLERERPASAVYQNSLFYITKDKCVKSYDFQKGVESPTLLSLKKLGSPWVPPRTVSYNPAERSVLVTSPAEGGTYELVNLPRDGSGAIEPTESKRGQGNSAIFVARNRFAVLNTSTQTVDIKDLTNNTTRSFKPPVGTSDIYFGGTGNLLIITPTAVHLYDIQQKKTTAELAVNGVKYVVWSNDGLYAALLSKHNVTIVTKTLEQVSTLHETIRIKSATWDDAGVLLYSTLNHVKYTLLNGDNGIVRTLDQTVYLVRVKGRNVYCLDRAAKPRILQIDPTEYRFKLSLVKRNYEEMLNIIQNSSLVGQSIISYLQKKGYPEIALQFVQDPATRFELAIECGNLEVAVDVAKQLDRPKLWTRLSAEALAHGNHSIVEMCYQKLKNFDKLSFLYLTTGDNAKLARMAKIAEHRGDFTSRFQNALYLGEVEDRIQMFKEIDLYPLAFATAKAHGLEEECQSILEATGLTEDQLNLPTFGQPLTPPKPVVPTHEANWPTKATSQSVFEMALLGQVEGLSLEDEPAAAKADGEEDGAAREGALAEDEDEDGTGWDMGDDIVPEVEEGFVNVESADAGGAGSSEADLWARNSPLAVDHVAGGSFETAMQLLNRQVGAVNFAPLKPRFLEIYQASKTYLPASAGLPPLVNYVRRTIEESDPRKVLPIIPRDLEYLASNDLQRGYDAMKANKLEDGLQIFRSILHSVLINAVGSDSEVNEARKLISSASEYTVAMSIELARRALGAPNTVNADPALQKRSLELSAYFTIPKIEVPHRQLALLNAMKLALTSKNYNSALSFANRILANGGAAKILENVSFSPPITLINKHHQARRTKAQCERNPNDAVEIEFDQFAEFEICAASHTPIYSGTAHEECAFDGSKYHSKYKGTVCVVCGVCEVGKHGSGLKLFA</sequence>
<dbReference type="FunFam" id="1.25.40.470:FF:000002">
    <property type="entry name" value="Coatomer subunit alpha"/>
    <property type="match status" value="1"/>
</dbReference>
<comment type="subcellular location">
    <subcellularLocation>
        <location evidence="10">Cytoplasm</location>
    </subcellularLocation>
    <subcellularLocation>
        <location evidence="1 10">Golgi apparatus membrane</location>
        <topology evidence="1 10">Peripheral membrane protein</topology>
        <orientation evidence="1">Cytoplasmic side</orientation>
    </subcellularLocation>
</comment>
<dbReference type="Proteomes" id="UP001302676">
    <property type="component" value="Unassembled WGS sequence"/>
</dbReference>
<dbReference type="FunFam" id="2.130.10.10:FF:000022">
    <property type="entry name" value="Coatomer subunit alpha"/>
    <property type="match status" value="1"/>
</dbReference>
<reference evidence="16" key="1">
    <citation type="journal article" date="2023" name="Mol. Phylogenet. Evol.">
        <title>Genome-scale phylogeny and comparative genomics of the fungal order Sordariales.</title>
        <authorList>
            <person name="Hensen N."/>
            <person name="Bonometti L."/>
            <person name="Westerberg I."/>
            <person name="Brannstrom I.O."/>
            <person name="Guillou S."/>
            <person name="Cros-Aarteil S."/>
            <person name="Calhoun S."/>
            <person name="Haridas S."/>
            <person name="Kuo A."/>
            <person name="Mondo S."/>
            <person name="Pangilinan J."/>
            <person name="Riley R."/>
            <person name="LaButti K."/>
            <person name="Andreopoulos B."/>
            <person name="Lipzen A."/>
            <person name="Chen C."/>
            <person name="Yan M."/>
            <person name="Daum C."/>
            <person name="Ng V."/>
            <person name="Clum A."/>
            <person name="Steindorff A."/>
            <person name="Ohm R.A."/>
            <person name="Martin F."/>
            <person name="Silar P."/>
            <person name="Natvig D.O."/>
            <person name="Lalanne C."/>
            <person name="Gautier V."/>
            <person name="Ament-Velasquez S.L."/>
            <person name="Kruys A."/>
            <person name="Hutchinson M.I."/>
            <person name="Powell A.J."/>
            <person name="Barry K."/>
            <person name="Miller A.N."/>
            <person name="Grigoriev I.V."/>
            <person name="Debuchy R."/>
            <person name="Gladieux P."/>
            <person name="Hiltunen Thoren M."/>
            <person name="Johannesson H."/>
        </authorList>
    </citation>
    <scope>NUCLEOTIDE SEQUENCE</scope>
    <source>
        <strain evidence="16">CBS 141.50</strain>
    </source>
</reference>
<feature type="repeat" description="WD" evidence="11">
    <location>
        <begin position="53"/>
        <end position="94"/>
    </location>
</feature>
<feature type="domain" description="Coatomer alpha subunit C-terminal" evidence="14">
    <location>
        <begin position="851"/>
        <end position="1228"/>
    </location>
</feature>
<comment type="caution">
    <text evidence="16">The sequence shown here is derived from an EMBL/GenBank/DDBJ whole genome shotgun (WGS) entry which is preliminary data.</text>
</comment>
<dbReference type="PIRSF" id="PIRSF003354">
    <property type="entry name" value="Coatomer_alpha_subunit"/>
    <property type="match status" value="1"/>
</dbReference>
<dbReference type="CDD" id="cd22948">
    <property type="entry name" value="Coatomer_WDAD_alpha"/>
    <property type="match status" value="1"/>
</dbReference>
<dbReference type="InterPro" id="IPR050844">
    <property type="entry name" value="Coatomer_complex_subunit"/>
</dbReference>
<dbReference type="InterPro" id="IPR056176">
    <property type="entry name" value="TPR_COPA_B"/>
</dbReference>
<comment type="function">
    <text evidence="10">The coatomer is a cytosolic protein complex that binds to dilysine motifs and reversibly associates with Golgi non-clathrin-coated vesicles, which further mediate biosynthetic protein transport from the ER, via the Golgi up to the trans Golgi network.</text>
</comment>
<dbReference type="GO" id="GO:0000139">
    <property type="term" value="C:Golgi membrane"/>
    <property type="evidence" value="ECO:0007669"/>
    <property type="project" value="UniProtKB-SubCell"/>
</dbReference>
<dbReference type="GO" id="GO:0006891">
    <property type="term" value="P:intra-Golgi vesicle-mediated transport"/>
    <property type="evidence" value="ECO:0007669"/>
    <property type="project" value="TreeGrafter"/>
</dbReference>
<dbReference type="GO" id="GO:0030126">
    <property type="term" value="C:COPI vesicle coat"/>
    <property type="evidence" value="ECO:0007669"/>
    <property type="project" value="UniProtKB-UniRule"/>
</dbReference>
<evidence type="ECO:0000313" key="17">
    <source>
        <dbReference type="Proteomes" id="UP001302676"/>
    </source>
</evidence>
<evidence type="ECO:0000259" key="13">
    <source>
        <dbReference type="Pfam" id="PF04053"/>
    </source>
</evidence>
<evidence type="ECO:0000256" key="8">
    <source>
        <dbReference type="ARBA" id="ARBA00023034"/>
    </source>
</evidence>
<accession>A0AAN6V925</accession>
<dbReference type="InterPro" id="IPR016391">
    <property type="entry name" value="Coatomer_asu"/>
</dbReference>
<dbReference type="InterPro" id="IPR010714">
    <property type="entry name" value="Coatomer_asu_C"/>
</dbReference>
<keyword evidence="7 10" id="KW-0653">Protein transport</keyword>
<dbReference type="PROSITE" id="PS50294">
    <property type="entry name" value="WD_REPEATS_REGION"/>
    <property type="match status" value="5"/>
</dbReference>
<evidence type="ECO:0000256" key="10">
    <source>
        <dbReference type="PIRNR" id="PIRNR003354"/>
    </source>
</evidence>
<keyword evidence="9 10" id="KW-0472">Membrane</keyword>
<feature type="repeat" description="WD" evidence="11">
    <location>
        <begin position="95"/>
        <end position="136"/>
    </location>
</feature>
<dbReference type="InterPro" id="IPR019775">
    <property type="entry name" value="WD40_repeat_CS"/>
</dbReference>
<dbReference type="RefSeq" id="XP_062640022.1">
    <property type="nucleotide sequence ID" value="XM_062785556.1"/>
</dbReference>
<dbReference type="InterPro" id="IPR020472">
    <property type="entry name" value="WD40_PAC1"/>
</dbReference>
<evidence type="ECO:0000256" key="3">
    <source>
        <dbReference type="ARBA" id="ARBA00022490"/>
    </source>
</evidence>
<proteinExistence type="predicted"/>
<keyword evidence="6 10" id="KW-0931">ER-Golgi transport</keyword>
<dbReference type="Pfam" id="PF23953">
    <property type="entry name" value="TPR_COPA_B"/>
    <property type="match status" value="1"/>
</dbReference>
<keyword evidence="17" id="KW-1185">Reference proteome</keyword>
<gene>
    <name evidence="16" type="ORF">C8A04DRAFT_9635</name>
</gene>
<dbReference type="Pfam" id="PF00400">
    <property type="entry name" value="WD40"/>
    <property type="match status" value="5"/>
</dbReference>
<evidence type="ECO:0000256" key="1">
    <source>
        <dbReference type="ARBA" id="ARBA00004255"/>
    </source>
</evidence>
<dbReference type="CDD" id="cd00200">
    <property type="entry name" value="WD40"/>
    <property type="match status" value="1"/>
</dbReference>
<evidence type="ECO:0000259" key="14">
    <source>
        <dbReference type="Pfam" id="PF06957"/>
    </source>
</evidence>
<feature type="domain" description="COPA/B second beta-propeller" evidence="13">
    <location>
        <begin position="350"/>
        <end position="594"/>
    </location>
</feature>
<feature type="repeat" description="WD" evidence="11">
    <location>
        <begin position="255"/>
        <end position="296"/>
    </location>
</feature>
<dbReference type="SUPFAM" id="SSF50993">
    <property type="entry name" value="Peptidase/esterase 'gauge' domain"/>
    <property type="match status" value="1"/>
</dbReference>
<keyword evidence="8 10" id="KW-0333">Golgi apparatus</keyword>
<feature type="domain" description="COPA/B TPR" evidence="15">
    <location>
        <begin position="622"/>
        <end position="777"/>
    </location>
</feature>
<evidence type="ECO:0000256" key="4">
    <source>
        <dbReference type="ARBA" id="ARBA00022574"/>
    </source>
</evidence>
<feature type="repeat" description="WD" evidence="11">
    <location>
        <begin position="137"/>
        <end position="178"/>
    </location>
</feature>
<protein>
    <recommendedName>
        <fullName evidence="10">Coatomer subunit alpha</fullName>
    </recommendedName>
</protein>
<feature type="region of interest" description="Disordered" evidence="12">
    <location>
        <begin position="845"/>
        <end position="876"/>
    </location>
</feature>
<dbReference type="GeneID" id="87822169"/>
<dbReference type="GO" id="GO:0006886">
    <property type="term" value="P:intracellular protein transport"/>
    <property type="evidence" value="ECO:0007669"/>
    <property type="project" value="UniProtKB-UniRule"/>
</dbReference>
<dbReference type="InterPro" id="IPR036322">
    <property type="entry name" value="WD40_repeat_dom_sf"/>
</dbReference>
<dbReference type="GO" id="GO:0006890">
    <property type="term" value="P:retrograde vesicle-mediated transport, Golgi to endoplasmic reticulum"/>
    <property type="evidence" value="ECO:0007669"/>
    <property type="project" value="TreeGrafter"/>
</dbReference>
<dbReference type="AlphaFoldDB" id="A0AAN6V925"/>
<evidence type="ECO:0000256" key="6">
    <source>
        <dbReference type="ARBA" id="ARBA00022892"/>
    </source>
</evidence>
<evidence type="ECO:0000256" key="11">
    <source>
        <dbReference type="PROSITE-ProRule" id="PRU00221"/>
    </source>
</evidence>
<dbReference type="SMART" id="SM00320">
    <property type="entry name" value="WD40"/>
    <property type="match status" value="7"/>
</dbReference>
<dbReference type="Pfam" id="PF04053">
    <property type="entry name" value="B-prop_COPA_B_2nd"/>
    <property type="match status" value="1"/>
</dbReference>
<dbReference type="PANTHER" id="PTHR19876:SF1">
    <property type="entry name" value="COATOMER SUBUNIT ALPHA"/>
    <property type="match status" value="1"/>
</dbReference>
<dbReference type="Gene3D" id="1.25.40.470">
    <property type="match status" value="1"/>
</dbReference>
<dbReference type="EMBL" id="MU853560">
    <property type="protein sequence ID" value="KAK4146651.1"/>
    <property type="molecule type" value="Genomic_DNA"/>
</dbReference>
<dbReference type="PROSITE" id="PS00678">
    <property type="entry name" value="WD_REPEATS_1"/>
    <property type="match status" value="2"/>
</dbReference>
<dbReference type="InterPro" id="IPR001680">
    <property type="entry name" value="WD40_rpt"/>
</dbReference>
<reference evidence="16" key="2">
    <citation type="submission" date="2023-05" db="EMBL/GenBank/DDBJ databases">
        <authorList>
            <consortium name="Lawrence Berkeley National Laboratory"/>
            <person name="Steindorff A."/>
            <person name="Hensen N."/>
            <person name="Bonometti L."/>
            <person name="Westerberg I."/>
            <person name="Brannstrom I.O."/>
            <person name="Guillou S."/>
            <person name="Cros-Aarteil S."/>
            <person name="Calhoun S."/>
            <person name="Haridas S."/>
            <person name="Kuo A."/>
            <person name="Mondo S."/>
            <person name="Pangilinan J."/>
            <person name="Riley R."/>
            <person name="Labutti K."/>
            <person name="Andreopoulos B."/>
            <person name="Lipzen A."/>
            <person name="Chen C."/>
            <person name="Yanf M."/>
            <person name="Daum C."/>
            <person name="Ng V."/>
            <person name="Clum A."/>
            <person name="Ohm R."/>
            <person name="Martin F."/>
            <person name="Silar P."/>
            <person name="Natvig D."/>
            <person name="Lalanne C."/>
            <person name="Gautier V."/>
            <person name="Ament-Velasquez S.L."/>
            <person name="Kruys A."/>
            <person name="Hutchinson M.I."/>
            <person name="Powell A.J."/>
            <person name="Barry K."/>
            <person name="Miller A.N."/>
            <person name="Grigoriev I.V."/>
            <person name="Debuchy R."/>
            <person name="Gladieux P."/>
            <person name="Thoren M.H."/>
            <person name="Johannesson H."/>
        </authorList>
    </citation>
    <scope>NUCLEOTIDE SEQUENCE</scope>
    <source>
        <strain evidence="16">CBS 141.50</strain>
    </source>
</reference>